<comment type="caution">
    <text evidence="19">The sequence shown here is derived from an EMBL/GenBank/DDBJ whole genome shotgun (WGS) entry which is preliminary data.</text>
</comment>
<dbReference type="SUPFAM" id="SSF51445">
    <property type="entry name" value="(Trans)glycosidases"/>
    <property type="match status" value="1"/>
</dbReference>
<protein>
    <recommendedName>
        <fullName evidence="14">glucan 1,3-beta-glucosidase</fullName>
        <ecNumber evidence="14">3.2.1.58</ecNumber>
    </recommendedName>
    <alternativeName>
        <fullName evidence="15">Exo-1,3-beta-glucanase D</fullName>
    </alternativeName>
</protein>
<proteinExistence type="inferred from homology"/>
<dbReference type="EC" id="3.2.1.58" evidence="14"/>
<dbReference type="Pfam" id="PF00150">
    <property type="entry name" value="Cellulase"/>
    <property type="match status" value="1"/>
</dbReference>
<sequence>MVESATNPFLKDALAPSEVQLNNALETPLPDADSSSLLGQLQLQPPNPRRFSAFSASIGMESPRDSVVSNDASGAPLADAGARPAGAPDQGAGIGKEEDDAMLNEKGAGASSTANGTGGRRRRLLWLAGIAALIVVAAAVAIPVGIVFGVKKKSPGSNLESSDNGAGLNPGGTDNPPSNNIATTGGDGSMVTTEDGTTFTYSNPFGGFWVDDPTDPFSDNAQPNSWTPPLNATWKWGVDKVYGVNLGGWFVLEPFIAPALFEKYQNLSTPVIDEWTLSQAMAADTSPGGGLSQIEDHYNTFITEQDIAKIAGAGLNWIRVPIPFWAIDKWTTANDTEPFLARTSWKYILRLFRWARKYGLRVNLDLHTAPGSQNGYNHSGKDGQINFLDGVMGFANAQRMLGYIRIIAEFVSQPQYENLVPMFGIINEARTMVIGQDQMTNFYVQAYDLIRNITGLGEGKGAFISIHDGFQALSTWANFLPGSDRINLDTHPYFAFDGQPNTQPIGDWPKMACNAWGGEINVSQTAFGVTVAGEFSNAINDCGLYVNGVGGGHSYGGDCNLWMDSTQWNETIVDGLKEFALASMDALQNWFFWTWKIGNSSTTNTVQAPLWSYQLGLENGWMPTDPRSAIGMCASLGVDATQFDGTYSAWQTGGAGAGTITPSVLASFTDWPPATISGVKGAVSLVPTYTSTVTIETLPLDTFTAAPKTLSVGDGWADAADKASGVTEVAGCS</sequence>
<evidence type="ECO:0000256" key="6">
    <source>
        <dbReference type="ARBA" id="ARBA00022968"/>
    </source>
</evidence>
<evidence type="ECO:0000256" key="14">
    <source>
        <dbReference type="ARBA" id="ARBA00038929"/>
    </source>
</evidence>
<evidence type="ECO:0000256" key="2">
    <source>
        <dbReference type="ARBA" id="ARBA00005641"/>
    </source>
</evidence>
<evidence type="ECO:0000256" key="12">
    <source>
        <dbReference type="ARBA" id="ARBA00036824"/>
    </source>
</evidence>
<keyword evidence="5" id="KW-0378">Hydrolase</keyword>
<dbReference type="AlphaFoldDB" id="A0A4S4L8H1"/>
<keyword evidence="9" id="KW-0325">Glycoprotein</keyword>
<gene>
    <name evidence="19" type="ORF">EW145_g3129</name>
</gene>
<evidence type="ECO:0000256" key="3">
    <source>
        <dbReference type="ARBA" id="ARBA00022475"/>
    </source>
</evidence>
<comment type="catalytic activity">
    <reaction evidence="12">
        <text>Successive hydrolysis of beta-D-glucose units from the non-reducing ends of (1-&gt;3)-beta-D-glucans, releasing alpha-glucose.</text>
        <dbReference type="EC" id="3.2.1.58"/>
    </reaction>
</comment>
<evidence type="ECO:0000313" key="20">
    <source>
        <dbReference type="Proteomes" id="UP000308199"/>
    </source>
</evidence>
<feature type="transmembrane region" description="Helical" evidence="17">
    <location>
        <begin position="124"/>
        <end position="150"/>
    </location>
</feature>
<evidence type="ECO:0000256" key="10">
    <source>
        <dbReference type="ARBA" id="ARBA00023295"/>
    </source>
</evidence>
<dbReference type="GO" id="GO:0004338">
    <property type="term" value="F:glucan exo-1,3-beta-glucosidase activity"/>
    <property type="evidence" value="ECO:0007669"/>
    <property type="project" value="UniProtKB-EC"/>
</dbReference>
<feature type="compositionally biased region" description="Low complexity" evidence="16">
    <location>
        <begin position="34"/>
        <end position="44"/>
    </location>
</feature>
<evidence type="ECO:0000256" key="9">
    <source>
        <dbReference type="ARBA" id="ARBA00023180"/>
    </source>
</evidence>
<evidence type="ECO:0000256" key="8">
    <source>
        <dbReference type="ARBA" id="ARBA00023136"/>
    </source>
</evidence>
<name>A0A4S4L8H1_9AGAM</name>
<feature type="domain" description="Glycoside hydrolase family 5" evidence="18">
    <location>
        <begin position="292"/>
        <end position="498"/>
    </location>
</feature>
<dbReference type="GO" id="GO:0009251">
    <property type="term" value="P:glucan catabolic process"/>
    <property type="evidence" value="ECO:0007669"/>
    <property type="project" value="TreeGrafter"/>
</dbReference>
<reference evidence="19 20" key="1">
    <citation type="submission" date="2019-02" db="EMBL/GenBank/DDBJ databases">
        <title>Genome sequencing of the rare red list fungi Phellinidium pouzarii.</title>
        <authorList>
            <person name="Buettner E."/>
            <person name="Kellner H."/>
        </authorList>
    </citation>
    <scope>NUCLEOTIDE SEQUENCE [LARGE SCALE GENOMIC DNA]</scope>
    <source>
        <strain evidence="19 20">DSM 108285</strain>
    </source>
</reference>
<dbReference type="PANTHER" id="PTHR31297">
    <property type="entry name" value="GLUCAN ENDO-1,6-BETA-GLUCOSIDASE B"/>
    <property type="match status" value="1"/>
</dbReference>
<feature type="compositionally biased region" description="Polar residues" evidence="16">
    <location>
        <begin position="155"/>
        <end position="164"/>
    </location>
</feature>
<comment type="function">
    <text evidence="13">Glucosidase involved in the degradation of cellulosic biomass. Active on lichenan.</text>
</comment>
<dbReference type="Proteomes" id="UP000308199">
    <property type="component" value="Unassembled WGS sequence"/>
</dbReference>
<keyword evidence="8 17" id="KW-0472">Membrane</keyword>
<keyword evidence="20" id="KW-1185">Reference proteome</keyword>
<dbReference type="GO" id="GO:0005576">
    <property type="term" value="C:extracellular region"/>
    <property type="evidence" value="ECO:0007669"/>
    <property type="project" value="TreeGrafter"/>
</dbReference>
<evidence type="ECO:0000256" key="5">
    <source>
        <dbReference type="ARBA" id="ARBA00022801"/>
    </source>
</evidence>
<evidence type="ECO:0000256" key="4">
    <source>
        <dbReference type="ARBA" id="ARBA00022692"/>
    </source>
</evidence>
<evidence type="ECO:0000256" key="11">
    <source>
        <dbReference type="ARBA" id="ARBA00023316"/>
    </source>
</evidence>
<evidence type="ECO:0000256" key="7">
    <source>
        <dbReference type="ARBA" id="ARBA00022989"/>
    </source>
</evidence>
<dbReference type="InterPro" id="IPR050386">
    <property type="entry name" value="Glycosyl_hydrolase_5"/>
</dbReference>
<evidence type="ECO:0000259" key="18">
    <source>
        <dbReference type="Pfam" id="PF00150"/>
    </source>
</evidence>
<feature type="region of interest" description="Disordered" evidence="16">
    <location>
        <begin position="22"/>
        <end position="44"/>
    </location>
</feature>
<dbReference type="PANTHER" id="PTHR31297:SF34">
    <property type="entry name" value="GLUCAN 1,3-BETA-GLUCOSIDASE 2"/>
    <property type="match status" value="1"/>
</dbReference>
<evidence type="ECO:0000256" key="13">
    <source>
        <dbReference type="ARBA" id="ARBA00037126"/>
    </source>
</evidence>
<comment type="subcellular location">
    <subcellularLocation>
        <location evidence="1">Cell membrane</location>
        <topology evidence="1">Single-pass type II membrane protein</topology>
    </subcellularLocation>
</comment>
<keyword evidence="3" id="KW-1003">Cell membrane</keyword>
<evidence type="ECO:0000256" key="17">
    <source>
        <dbReference type="SAM" id="Phobius"/>
    </source>
</evidence>
<keyword evidence="6" id="KW-0735">Signal-anchor</keyword>
<dbReference type="GO" id="GO:0005886">
    <property type="term" value="C:plasma membrane"/>
    <property type="evidence" value="ECO:0007669"/>
    <property type="project" value="UniProtKB-SubCell"/>
</dbReference>
<evidence type="ECO:0000256" key="1">
    <source>
        <dbReference type="ARBA" id="ARBA00004401"/>
    </source>
</evidence>
<accession>A0A4S4L8H1</accession>
<evidence type="ECO:0000313" key="19">
    <source>
        <dbReference type="EMBL" id="THH07809.1"/>
    </source>
</evidence>
<keyword evidence="4 17" id="KW-0812">Transmembrane</keyword>
<dbReference type="Gene3D" id="3.20.20.80">
    <property type="entry name" value="Glycosidases"/>
    <property type="match status" value="1"/>
</dbReference>
<dbReference type="OrthoDB" id="62120at2759"/>
<evidence type="ECO:0000256" key="15">
    <source>
        <dbReference type="ARBA" id="ARBA00041260"/>
    </source>
</evidence>
<dbReference type="EMBL" id="SGPK01000126">
    <property type="protein sequence ID" value="THH07809.1"/>
    <property type="molecule type" value="Genomic_DNA"/>
</dbReference>
<dbReference type="InterPro" id="IPR017853">
    <property type="entry name" value="GH"/>
</dbReference>
<feature type="region of interest" description="Disordered" evidence="16">
    <location>
        <begin position="62"/>
        <end position="96"/>
    </location>
</feature>
<organism evidence="19 20">
    <name type="scientific">Phellinidium pouzarii</name>
    <dbReference type="NCBI Taxonomy" id="167371"/>
    <lineage>
        <taxon>Eukaryota</taxon>
        <taxon>Fungi</taxon>
        <taxon>Dikarya</taxon>
        <taxon>Basidiomycota</taxon>
        <taxon>Agaricomycotina</taxon>
        <taxon>Agaricomycetes</taxon>
        <taxon>Hymenochaetales</taxon>
        <taxon>Hymenochaetaceae</taxon>
        <taxon>Phellinidium</taxon>
    </lineage>
</organism>
<evidence type="ECO:0000256" key="16">
    <source>
        <dbReference type="SAM" id="MobiDB-lite"/>
    </source>
</evidence>
<keyword evidence="11" id="KW-0961">Cell wall biogenesis/degradation</keyword>
<dbReference type="InterPro" id="IPR001547">
    <property type="entry name" value="Glyco_hydro_5"/>
</dbReference>
<feature type="compositionally biased region" description="Low complexity" evidence="16">
    <location>
        <begin position="74"/>
        <end position="91"/>
    </location>
</feature>
<dbReference type="GO" id="GO:0009986">
    <property type="term" value="C:cell surface"/>
    <property type="evidence" value="ECO:0007669"/>
    <property type="project" value="TreeGrafter"/>
</dbReference>
<feature type="region of interest" description="Disordered" evidence="16">
    <location>
        <begin position="153"/>
        <end position="189"/>
    </location>
</feature>
<comment type="similarity">
    <text evidence="2">Belongs to the glycosyl hydrolase 5 (cellulase A) family.</text>
</comment>
<keyword evidence="7 17" id="KW-1133">Transmembrane helix</keyword>
<dbReference type="GO" id="GO:0071555">
    <property type="term" value="P:cell wall organization"/>
    <property type="evidence" value="ECO:0007669"/>
    <property type="project" value="UniProtKB-KW"/>
</dbReference>
<keyword evidence="10" id="KW-0326">Glycosidase</keyword>